<dbReference type="EnsemblMetazoa" id="SSS_6475s_mrna">
    <property type="protein sequence ID" value="KAF7492859.1"/>
    <property type="gene ID" value="SSS_6475"/>
</dbReference>
<dbReference type="GO" id="GO:0005737">
    <property type="term" value="C:cytoplasm"/>
    <property type="evidence" value="ECO:0007669"/>
    <property type="project" value="UniProtKB-SubCell"/>
</dbReference>
<dbReference type="Proteomes" id="UP000070412">
    <property type="component" value="Unassembled WGS sequence"/>
</dbReference>
<reference evidence="6" key="2">
    <citation type="submission" date="2020-01" db="EMBL/GenBank/DDBJ databases">
        <authorList>
            <person name="Korhonen P.K.K."/>
            <person name="Guangxu M.G."/>
            <person name="Wang T.W."/>
            <person name="Stroehlein A.J.S."/>
            <person name="Young N.D."/>
            <person name="Ang C.-S.A."/>
            <person name="Fernando D.W.F."/>
            <person name="Lu H.L."/>
            <person name="Taylor S.T."/>
            <person name="Ehtesham M.E.M."/>
            <person name="Najaraj S.H.N."/>
            <person name="Harsha G.H.G."/>
            <person name="Madugundu A.M."/>
            <person name="Renuse S.R."/>
            <person name="Holt D.H."/>
            <person name="Pandey A.P."/>
            <person name="Papenfuss A.P."/>
            <person name="Gasser R.B.G."/>
            <person name="Fischer K.F."/>
        </authorList>
    </citation>
    <scope>NUCLEOTIDE SEQUENCE</scope>
    <source>
        <strain evidence="6">SSS_KF_BRIS2020</strain>
    </source>
</reference>
<organism evidence="6">
    <name type="scientific">Sarcoptes scabiei</name>
    <name type="common">Itch mite</name>
    <name type="synonym">Acarus scabiei</name>
    <dbReference type="NCBI Taxonomy" id="52283"/>
    <lineage>
        <taxon>Eukaryota</taxon>
        <taxon>Metazoa</taxon>
        <taxon>Ecdysozoa</taxon>
        <taxon>Arthropoda</taxon>
        <taxon>Chelicerata</taxon>
        <taxon>Arachnida</taxon>
        <taxon>Acari</taxon>
        <taxon>Acariformes</taxon>
        <taxon>Sarcoptiformes</taxon>
        <taxon>Astigmata</taxon>
        <taxon>Psoroptidia</taxon>
        <taxon>Sarcoptoidea</taxon>
        <taxon>Sarcoptidae</taxon>
        <taxon>Sarcoptinae</taxon>
        <taxon>Sarcoptes</taxon>
    </lineage>
</organism>
<evidence type="ECO:0000256" key="1">
    <source>
        <dbReference type="ARBA" id="ARBA00004496"/>
    </source>
</evidence>
<dbReference type="PANTHER" id="PTHR15346">
    <property type="entry name" value="DYNACTIN SUBUNIT"/>
    <property type="match status" value="1"/>
</dbReference>
<gene>
    <name evidence="6" type="ORF">SSS_6475</name>
</gene>
<feature type="coiled-coil region" evidence="5">
    <location>
        <begin position="283"/>
        <end position="331"/>
    </location>
</feature>
<comment type="subcellular location">
    <subcellularLocation>
        <location evidence="1">Cytoplasm</location>
    </subcellularLocation>
</comment>
<dbReference type="EMBL" id="WVUK01000056">
    <property type="protein sequence ID" value="KAF7492859.1"/>
    <property type="molecule type" value="Genomic_DNA"/>
</dbReference>
<dbReference type="InterPro" id="IPR028133">
    <property type="entry name" value="Dynamitin"/>
</dbReference>
<dbReference type="GO" id="GO:0030286">
    <property type="term" value="C:dynein complex"/>
    <property type="evidence" value="ECO:0007669"/>
    <property type="project" value="UniProtKB-KW"/>
</dbReference>
<protein>
    <submittedName>
        <fullName evidence="6">Dynactin subunit 2</fullName>
    </submittedName>
</protein>
<dbReference type="GO" id="GO:0005869">
    <property type="term" value="C:dynactin complex"/>
    <property type="evidence" value="ECO:0007669"/>
    <property type="project" value="InterPro"/>
</dbReference>
<evidence type="ECO:0000313" key="8">
    <source>
        <dbReference type="Proteomes" id="UP000070412"/>
    </source>
</evidence>
<sequence>MNTSSKYANLPFIASGEKDVYETDDLPESDQRNLGKQDPVYDASIEIIPSGTVNAFNKFALVDSERSLEKDSKFSELSVIDRIKQIQNEIEELQKSSQQEPNISGEIDNLFSNLENLYDVCFKKFNFSDSIEEIKTNRPNENDQGPSLIYELYQKPEREEILQTAKLNSIQQRLNRIEKTLGINDSMNDYDHPLLNNYLKDQSIMNIVINMSNKIVQLDDSSLDRMDARLNLINEKLNQILDKKSALTELDKEDKLNEIYDSYVKVDKNRSLIPHLLERVQLLNDLQQRASKFSNTLNAMETMQNDIKSSLENTNDNLKSLRDLFEKTKDIQNIIDDFHRRLDSLK</sequence>
<dbReference type="OrthoDB" id="4977at2759"/>
<proteinExistence type="inferred from homology"/>
<keyword evidence="8" id="KW-1185">Reference proteome</keyword>
<reference evidence="7" key="3">
    <citation type="submission" date="2022-06" db="UniProtKB">
        <authorList>
            <consortium name="EnsemblMetazoa"/>
        </authorList>
    </citation>
    <scope>IDENTIFICATION</scope>
</reference>
<keyword evidence="3" id="KW-0963">Cytoplasm</keyword>
<keyword evidence="5" id="KW-0175">Coiled coil</keyword>
<evidence type="ECO:0000256" key="5">
    <source>
        <dbReference type="SAM" id="Coils"/>
    </source>
</evidence>
<dbReference type="Pfam" id="PF04912">
    <property type="entry name" value="Dynamitin"/>
    <property type="match status" value="1"/>
</dbReference>
<evidence type="ECO:0000256" key="3">
    <source>
        <dbReference type="ARBA" id="ARBA00022490"/>
    </source>
</evidence>
<evidence type="ECO:0000256" key="2">
    <source>
        <dbReference type="ARBA" id="ARBA00006176"/>
    </source>
</evidence>
<reference evidence="8" key="1">
    <citation type="journal article" date="2020" name="PLoS Negl. Trop. Dis.">
        <title>High-quality nuclear genome for Sarcoptes scabiei-A critical resource for a neglected parasite.</title>
        <authorList>
            <person name="Korhonen P.K."/>
            <person name="Gasser R.B."/>
            <person name="Ma G."/>
            <person name="Wang T."/>
            <person name="Stroehlein A.J."/>
            <person name="Young N.D."/>
            <person name="Ang C.S."/>
            <person name="Fernando D.D."/>
            <person name="Lu H.C."/>
            <person name="Taylor S."/>
            <person name="Reynolds S.L."/>
            <person name="Mofiz E."/>
            <person name="Najaraj S.H."/>
            <person name="Gowda H."/>
            <person name="Madugundu A."/>
            <person name="Renuse S."/>
            <person name="Holt D."/>
            <person name="Pandey A."/>
            <person name="Papenfuss A.T."/>
            <person name="Fischer K."/>
        </authorList>
    </citation>
    <scope>NUCLEOTIDE SEQUENCE [LARGE SCALE GENOMIC DNA]</scope>
</reference>
<comment type="similarity">
    <text evidence="2">Belongs to the dynactin subunit 2 family.</text>
</comment>
<evidence type="ECO:0000313" key="6">
    <source>
        <dbReference type="EMBL" id="KAF7492859.1"/>
    </source>
</evidence>
<dbReference type="AlphaFoldDB" id="A0A834RAJ8"/>
<dbReference type="GO" id="GO:0007017">
    <property type="term" value="P:microtubule-based process"/>
    <property type="evidence" value="ECO:0007669"/>
    <property type="project" value="InterPro"/>
</dbReference>
<evidence type="ECO:0000313" key="7">
    <source>
        <dbReference type="EnsemblMetazoa" id="KAF7492859.1"/>
    </source>
</evidence>
<name>A0A834RAJ8_SARSC</name>
<evidence type="ECO:0000256" key="4">
    <source>
        <dbReference type="ARBA" id="ARBA00023017"/>
    </source>
</evidence>
<accession>A0A834RAJ8</accession>
<keyword evidence="4" id="KW-0243">Dynein</keyword>